<organism evidence="2 3">
    <name type="scientific">Actinomadura parmotrematis</name>
    <dbReference type="NCBI Taxonomy" id="2864039"/>
    <lineage>
        <taxon>Bacteria</taxon>
        <taxon>Bacillati</taxon>
        <taxon>Actinomycetota</taxon>
        <taxon>Actinomycetes</taxon>
        <taxon>Streptosporangiales</taxon>
        <taxon>Thermomonosporaceae</taxon>
        <taxon>Actinomadura</taxon>
    </lineage>
</organism>
<proteinExistence type="predicted"/>
<protein>
    <recommendedName>
        <fullName evidence="4">Preprotein translocase YidC</fullName>
    </recommendedName>
</protein>
<gene>
    <name evidence="2" type="ORF">K1Y72_12160</name>
</gene>
<feature type="region of interest" description="Disordered" evidence="1">
    <location>
        <begin position="1"/>
        <end position="72"/>
    </location>
</feature>
<name>A0ABS7FTR6_9ACTN</name>
<sequence length="72" mass="7251">MTSVGALGGESDAVALRSGTGTGGGGEAATAPGEKPRIVPRDVPVDEREDLPEELKEGERDVAEGEGEEATS</sequence>
<dbReference type="Proteomes" id="UP000774570">
    <property type="component" value="Unassembled WGS sequence"/>
</dbReference>
<feature type="compositionally biased region" description="Basic and acidic residues" evidence="1">
    <location>
        <begin position="34"/>
        <end position="46"/>
    </location>
</feature>
<reference evidence="2 3" key="1">
    <citation type="submission" date="2021-07" db="EMBL/GenBank/DDBJ databases">
        <title>Actinomadura sp. PM05-2 isolated from lichen.</title>
        <authorList>
            <person name="Somphong A."/>
            <person name="Phongsopitanun W."/>
            <person name="Tanasupawat S."/>
            <person name="Peongsungnone V."/>
        </authorList>
    </citation>
    <scope>NUCLEOTIDE SEQUENCE [LARGE SCALE GENOMIC DNA]</scope>
    <source>
        <strain evidence="2 3">PM05-2</strain>
    </source>
</reference>
<keyword evidence="3" id="KW-1185">Reference proteome</keyword>
<evidence type="ECO:0008006" key="4">
    <source>
        <dbReference type="Google" id="ProtNLM"/>
    </source>
</evidence>
<evidence type="ECO:0000313" key="3">
    <source>
        <dbReference type="Proteomes" id="UP000774570"/>
    </source>
</evidence>
<evidence type="ECO:0000256" key="1">
    <source>
        <dbReference type="SAM" id="MobiDB-lite"/>
    </source>
</evidence>
<evidence type="ECO:0000313" key="2">
    <source>
        <dbReference type="EMBL" id="MBW8483129.1"/>
    </source>
</evidence>
<comment type="caution">
    <text evidence="2">The sequence shown here is derived from an EMBL/GenBank/DDBJ whole genome shotgun (WGS) entry which is preliminary data.</text>
</comment>
<dbReference type="EMBL" id="JAIBOA010000006">
    <property type="protein sequence ID" value="MBW8483129.1"/>
    <property type="molecule type" value="Genomic_DNA"/>
</dbReference>
<accession>A0ABS7FTR6</accession>
<dbReference type="RefSeq" id="WP_220166116.1">
    <property type="nucleotide sequence ID" value="NZ_JAIBOA010000006.1"/>
</dbReference>
<feature type="compositionally biased region" description="Basic and acidic residues" evidence="1">
    <location>
        <begin position="53"/>
        <end position="63"/>
    </location>
</feature>